<feature type="compositionally biased region" description="Basic residues" evidence="1">
    <location>
        <begin position="9"/>
        <end position="20"/>
    </location>
</feature>
<keyword evidence="3" id="KW-1185">Reference proteome</keyword>
<reference evidence="2" key="1">
    <citation type="journal article" date="2020" name="Stud. Mycol.">
        <title>101 Dothideomycetes genomes: a test case for predicting lifestyles and emergence of pathogens.</title>
        <authorList>
            <person name="Haridas S."/>
            <person name="Albert R."/>
            <person name="Binder M."/>
            <person name="Bloem J."/>
            <person name="Labutti K."/>
            <person name="Salamov A."/>
            <person name="Andreopoulos B."/>
            <person name="Baker S."/>
            <person name="Barry K."/>
            <person name="Bills G."/>
            <person name="Bluhm B."/>
            <person name="Cannon C."/>
            <person name="Castanera R."/>
            <person name="Culley D."/>
            <person name="Daum C."/>
            <person name="Ezra D."/>
            <person name="Gonzalez J."/>
            <person name="Henrissat B."/>
            <person name="Kuo A."/>
            <person name="Liang C."/>
            <person name="Lipzen A."/>
            <person name="Lutzoni F."/>
            <person name="Magnuson J."/>
            <person name="Mondo S."/>
            <person name="Nolan M."/>
            <person name="Ohm R."/>
            <person name="Pangilinan J."/>
            <person name="Park H.-J."/>
            <person name="Ramirez L."/>
            <person name="Alfaro M."/>
            <person name="Sun H."/>
            <person name="Tritt A."/>
            <person name="Yoshinaga Y."/>
            <person name="Zwiers L.-H."/>
            <person name="Turgeon B."/>
            <person name="Goodwin S."/>
            <person name="Spatafora J."/>
            <person name="Crous P."/>
            <person name="Grigoriev I."/>
        </authorList>
    </citation>
    <scope>NUCLEOTIDE SEQUENCE</scope>
    <source>
        <strain evidence="2">CBS 473.64</strain>
    </source>
</reference>
<organism evidence="2 3">
    <name type="scientific">Massarina eburnea CBS 473.64</name>
    <dbReference type="NCBI Taxonomy" id="1395130"/>
    <lineage>
        <taxon>Eukaryota</taxon>
        <taxon>Fungi</taxon>
        <taxon>Dikarya</taxon>
        <taxon>Ascomycota</taxon>
        <taxon>Pezizomycotina</taxon>
        <taxon>Dothideomycetes</taxon>
        <taxon>Pleosporomycetidae</taxon>
        <taxon>Pleosporales</taxon>
        <taxon>Massarineae</taxon>
        <taxon>Massarinaceae</taxon>
        <taxon>Massarina</taxon>
    </lineage>
</organism>
<evidence type="ECO:0000256" key="1">
    <source>
        <dbReference type="SAM" id="MobiDB-lite"/>
    </source>
</evidence>
<name>A0A6A6RLH1_9PLEO</name>
<sequence>MASIFHGSIKSKSKVKKGKGVVRVTSPPKQPDIATQYFEQGMTPAAKHLAQARQKIEETTQRAAQEARERKSNNREEHIEWELRCKDVRNSQRELSLWLTHSLLGTWKNSEVVADEAKTCAAAWTTIWVNLSAHDRTKTATVEKFNTFKVQMKATNQPTQHHEHITRRWMQDQGWTDGGWDWKCSKQIREMRERAVKDRVEQQARKTGNVSGNSIGGKSMDVNLRGGVLRVIGGKKK</sequence>
<feature type="compositionally biased region" description="Basic and acidic residues" evidence="1">
    <location>
        <begin position="54"/>
        <end position="75"/>
    </location>
</feature>
<evidence type="ECO:0000313" key="3">
    <source>
        <dbReference type="Proteomes" id="UP000799753"/>
    </source>
</evidence>
<proteinExistence type="predicted"/>
<feature type="region of interest" description="Disordered" evidence="1">
    <location>
        <begin position="199"/>
        <end position="218"/>
    </location>
</feature>
<dbReference type="Proteomes" id="UP000799753">
    <property type="component" value="Unassembled WGS sequence"/>
</dbReference>
<accession>A0A6A6RLH1</accession>
<dbReference type="AlphaFoldDB" id="A0A6A6RLH1"/>
<feature type="region of interest" description="Disordered" evidence="1">
    <location>
        <begin position="48"/>
        <end position="75"/>
    </location>
</feature>
<protein>
    <submittedName>
        <fullName evidence="2">Uncharacterized protein</fullName>
    </submittedName>
</protein>
<dbReference type="EMBL" id="MU006813">
    <property type="protein sequence ID" value="KAF2634884.1"/>
    <property type="molecule type" value="Genomic_DNA"/>
</dbReference>
<evidence type="ECO:0000313" key="2">
    <source>
        <dbReference type="EMBL" id="KAF2634884.1"/>
    </source>
</evidence>
<feature type="region of interest" description="Disordered" evidence="1">
    <location>
        <begin position="1"/>
        <end position="32"/>
    </location>
</feature>
<gene>
    <name evidence="2" type="ORF">P280DRAFT_523704</name>
</gene>